<dbReference type="EMBL" id="SHAH01000006">
    <property type="protein sequence ID" value="RZO78072.1"/>
    <property type="molecule type" value="Genomic_DNA"/>
</dbReference>
<comment type="caution">
    <text evidence="4">The sequence shown here is derived from an EMBL/GenBank/DDBJ whole genome shotgun (WGS) entry which is preliminary data.</text>
</comment>
<dbReference type="InterPro" id="IPR050411">
    <property type="entry name" value="AlphaKG_dependent_hydroxylases"/>
</dbReference>
<name>A0A520S6F9_9GAMM</name>
<dbReference type="Pfam" id="PF02668">
    <property type="entry name" value="TauD"/>
    <property type="match status" value="1"/>
</dbReference>
<protein>
    <submittedName>
        <fullName evidence="4">SyrP protein</fullName>
    </submittedName>
</protein>
<dbReference type="Proteomes" id="UP000320404">
    <property type="component" value="Unassembled WGS sequence"/>
</dbReference>
<dbReference type="PANTHER" id="PTHR10696">
    <property type="entry name" value="GAMMA-BUTYROBETAINE HYDROXYLASE-RELATED"/>
    <property type="match status" value="1"/>
</dbReference>
<evidence type="ECO:0000256" key="1">
    <source>
        <dbReference type="ARBA" id="ARBA00001954"/>
    </source>
</evidence>
<comment type="cofactor">
    <cofactor evidence="1">
        <name>Fe(2+)</name>
        <dbReference type="ChEBI" id="CHEBI:29033"/>
    </cofactor>
</comment>
<accession>A0A520S6F9</accession>
<gene>
    <name evidence="4" type="ORF">EVA69_00860</name>
</gene>
<evidence type="ECO:0000259" key="3">
    <source>
        <dbReference type="Pfam" id="PF02668"/>
    </source>
</evidence>
<evidence type="ECO:0000256" key="2">
    <source>
        <dbReference type="ARBA" id="ARBA00023002"/>
    </source>
</evidence>
<dbReference type="InterPro" id="IPR003819">
    <property type="entry name" value="TauD/TfdA-like"/>
</dbReference>
<dbReference type="Gene3D" id="3.60.130.10">
    <property type="entry name" value="Clavaminate synthase-like"/>
    <property type="match status" value="1"/>
</dbReference>
<sequence length="324" mass="35819">MIPAVHEVALAQQLNHGTSFPLIYQAEAELQDIDAVAAWVQANQQLLLEQLAERGAILFRGLPARSDLDFDRVVQSLGLANFSYAESLSNAVRKNRTERVFTANEAPPEVEIYLHHEMAQTPVYPSKLMFYCELAPSSGGATPLCRSDAVLSVLEERAPEFVSRCEQEGVRYTNVMPASADLASGQGRSWHSTLSVATKAEAEARLSALGYGFEWLVDDSLRATTPALPAIRRLDDGRRVFFNQLIAAFRGWQDARNQASKSVSFGDGQAIAESDMRIVCDAGEELTFDLPWQTGDIALVDNFLVMHGRRPFQGKRRVLASLFD</sequence>
<evidence type="ECO:0000313" key="5">
    <source>
        <dbReference type="Proteomes" id="UP000320404"/>
    </source>
</evidence>
<reference evidence="4 5" key="1">
    <citation type="submission" date="2019-02" db="EMBL/GenBank/DDBJ databases">
        <title>Prokaryotic population dynamics and viral predation in marine succession experiment using metagenomics: the confinement effect.</title>
        <authorList>
            <person name="Haro-Moreno J.M."/>
            <person name="Rodriguez-Valera F."/>
            <person name="Lopez-Perez M."/>
        </authorList>
    </citation>
    <scope>NUCLEOTIDE SEQUENCE [LARGE SCALE GENOMIC DNA]</scope>
    <source>
        <strain evidence="4">MED-G158</strain>
    </source>
</reference>
<dbReference type="SUPFAM" id="SSF51197">
    <property type="entry name" value="Clavaminate synthase-like"/>
    <property type="match status" value="1"/>
</dbReference>
<proteinExistence type="predicted"/>
<dbReference type="AlphaFoldDB" id="A0A520S6F9"/>
<keyword evidence="2" id="KW-0560">Oxidoreductase</keyword>
<dbReference type="PANTHER" id="PTHR10696:SF21">
    <property type="entry name" value="TAUD_TFDA-LIKE DOMAIN-CONTAINING PROTEIN"/>
    <property type="match status" value="1"/>
</dbReference>
<dbReference type="InterPro" id="IPR042098">
    <property type="entry name" value="TauD-like_sf"/>
</dbReference>
<dbReference type="GO" id="GO:0016706">
    <property type="term" value="F:2-oxoglutarate-dependent dioxygenase activity"/>
    <property type="evidence" value="ECO:0007669"/>
    <property type="project" value="UniProtKB-ARBA"/>
</dbReference>
<feature type="domain" description="TauD/TfdA-like" evidence="3">
    <location>
        <begin position="31"/>
        <end position="319"/>
    </location>
</feature>
<evidence type="ECO:0000313" key="4">
    <source>
        <dbReference type="EMBL" id="RZO78072.1"/>
    </source>
</evidence>
<organism evidence="4 5">
    <name type="scientific">OM182 bacterium</name>
    <dbReference type="NCBI Taxonomy" id="2510334"/>
    <lineage>
        <taxon>Bacteria</taxon>
        <taxon>Pseudomonadati</taxon>
        <taxon>Pseudomonadota</taxon>
        <taxon>Gammaproteobacteria</taxon>
        <taxon>OMG group</taxon>
        <taxon>OM182 clade</taxon>
    </lineage>
</organism>